<organism evidence="1 2">
    <name type="scientific">Coniella lustricola</name>
    <dbReference type="NCBI Taxonomy" id="2025994"/>
    <lineage>
        <taxon>Eukaryota</taxon>
        <taxon>Fungi</taxon>
        <taxon>Dikarya</taxon>
        <taxon>Ascomycota</taxon>
        <taxon>Pezizomycotina</taxon>
        <taxon>Sordariomycetes</taxon>
        <taxon>Sordariomycetidae</taxon>
        <taxon>Diaporthales</taxon>
        <taxon>Schizoparmaceae</taxon>
        <taxon>Coniella</taxon>
    </lineage>
</organism>
<dbReference type="OrthoDB" id="1744869at2759"/>
<dbReference type="InParanoid" id="A0A2T3A0Y0"/>
<reference evidence="1 2" key="1">
    <citation type="journal article" date="2018" name="Mycol. Prog.">
        <title>Coniella lustricola, a new species from submerged detritus.</title>
        <authorList>
            <person name="Raudabaugh D.B."/>
            <person name="Iturriaga T."/>
            <person name="Carver A."/>
            <person name="Mondo S."/>
            <person name="Pangilinan J."/>
            <person name="Lipzen A."/>
            <person name="He G."/>
            <person name="Amirebrahimi M."/>
            <person name="Grigoriev I.V."/>
            <person name="Miller A.N."/>
        </authorList>
    </citation>
    <scope>NUCLEOTIDE SEQUENCE [LARGE SCALE GENOMIC DNA]</scope>
    <source>
        <strain evidence="1 2">B22-T-1</strain>
    </source>
</reference>
<protein>
    <submittedName>
        <fullName evidence="1">Uncharacterized protein</fullName>
    </submittedName>
</protein>
<name>A0A2T3A0Y0_9PEZI</name>
<dbReference type="EMBL" id="KZ678519">
    <property type="protein sequence ID" value="PSR80813.1"/>
    <property type="molecule type" value="Genomic_DNA"/>
</dbReference>
<sequence>MPSMQTADEPSHLTISVSKTAHADDKVSVTLPLANTLFQNGRRSTLLASKWAAQAGGLMAPLVPPCSQLLQMLDKRCQTVCLPPSSAASSSPSESSCLAISSSLTPITWPRMILESLGNILAKVDIEGVPSPASKELQANVPRLMEARRSTETGYKNAQARVSVWAAIIPGKLVLPAASTNATPRVHPVMGSEHGSSETEGPASLFNLFTHAQSHERQGWPAHVDIGPALLKGCRLHRIMSGGGEWGAKASLLSLDPQTSYGLENEQDELLRFQRSFFGEEEADEAIAKPGDFVQFYVDKEVHPLREAGDNEPTEGEGGLAGYPRVVFGVSEPSLAESEASLPADDSVLATATNELAWLVPDHFGGISTEALYIESASLGVKTKLDAPGMRITLGSRRRF</sequence>
<dbReference type="STRING" id="2025994.A0A2T3A0Y0"/>
<evidence type="ECO:0000313" key="1">
    <source>
        <dbReference type="EMBL" id="PSR80813.1"/>
    </source>
</evidence>
<keyword evidence="2" id="KW-1185">Reference proteome</keyword>
<gene>
    <name evidence="1" type="ORF">BD289DRAFT_440102</name>
</gene>
<proteinExistence type="predicted"/>
<dbReference type="AlphaFoldDB" id="A0A2T3A0Y0"/>
<dbReference type="Proteomes" id="UP000241462">
    <property type="component" value="Unassembled WGS sequence"/>
</dbReference>
<accession>A0A2T3A0Y0</accession>
<evidence type="ECO:0000313" key="2">
    <source>
        <dbReference type="Proteomes" id="UP000241462"/>
    </source>
</evidence>